<gene>
    <name evidence="2" type="ORF">BDA99DRAFT_288407</name>
</gene>
<dbReference type="AlphaFoldDB" id="A0AAD5K0B1"/>
<dbReference type="EMBL" id="JAIXMP010000052">
    <property type="protein sequence ID" value="KAI9245347.1"/>
    <property type="molecule type" value="Genomic_DNA"/>
</dbReference>
<name>A0AAD5K0B1_9FUNG</name>
<keyword evidence="3" id="KW-1185">Reference proteome</keyword>
<protein>
    <submittedName>
        <fullName evidence="2">Uncharacterized protein</fullName>
    </submittedName>
</protein>
<sequence length="78" mass="9051">MMPREKHDFLFLIPKEVAVVFVIVIAFNTIIKTSPILLFLFSPILFSLNTSICLTHVSGFDTEQTTRTKTYKFFECYP</sequence>
<comment type="caution">
    <text evidence="2">The sequence shown here is derived from an EMBL/GenBank/DDBJ whole genome shotgun (WGS) entry which is preliminary data.</text>
</comment>
<organism evidence="2 3">
    <name type="scientific">Phascolomyces articulosus</name>
    <dbReference type="NCBI Taxonomy" id="60185"/>
    <lineage>
        <taxon>Eukaryota</taxon>
        <taxon>Fungi</taxon>
        <taxon>Fungi incertae sedis</taxon>
        <taxon>Mucoromycota</taxon>
        <taxon>Mucoromycotina</taxon>
        <taxon>Mucoromycetes</taxon>
        <taxon>Mucorales</taxon>
        <taxon>Lichtheimiaceae</taxon>
        <taxon>Phascolomyces</taxon>
    </lineage>
</organism>
<proteinExistence type="predicted"/>
<evidence type="ECO:0000313" key="3">
    <source>
        <dbReference type="Proteomes" id="UP001209540"/>
    </source>
</evidence>
<feature type="transmembrane region" description="Helical" evidence="1">
    <location>
        <begin position="37"/>
        <end position="57"/>
    </location>
</feature>
<keyword evidence="1" id="KW-0472">Membrane</keyword>
<accession>A0AAD5K0B1</accession>
<keyword evidence="1" id="KW-0812">Transmembrane</keyword>
<evidence type="ECO:0000256" key="1">
    <source>
        <dbReference type="SAM" id="Phobius"/>
    </source>
</evidence>
<reference evidence="2" key="2">
    <citation type="submission" date="2023-02" db="EMBL/GenBank/DDBJ databases">
        <authorList>
            <consortium name="DOE Joint Genome Institute"/>
            <person name="Mondo S.J."/>
            <person name="Chang Y."/>
            <person name="Wang Y."/>
            <person name="Ahrendt S."/>
            <person name="Andreopoulos W."/>
            <person name="Barry K."/>
            <person name="Beard J."/>
            <person name="Benny G.L."/>
            <person name="Blankenship S."/>
            <person name="Bonito G."/>
            <person name="Cuomo C."/>
            <person name="Desiro A."/>
            <person name="Gervers K.A."/>
            <person name="Hundley H."/>
            <person name="Kuo A."/>
            <person name="LaButti K."/>
            <person name="Lang B.F."/>
            <person name="Lipzen A."/>
            <person name="O'Donnell K."/>
            <person name="Pangilinan J."/>
            <person name="Reynolds N."/>
            <person name="Sandor L."/>
            <person name="Smith M.W."/>
            <person name="Tsang A."/>
            <person name="Grigoriev I.V."/>
            <person name="Stajich J.E."/>
            <person name="Spatafora J.W."/>
        </authorList>
    </citation>
    <scope>NUCLEOTIDE SEQUENCE</scope>
    <source>
        <strain evidence="2">RSA 2281</strain>
    </source>
</reference>
<evidence type="ECO:0000313" key="2">
    <source>
        <dbReference type="EMBL" id="KAI9245347.1"/>
    </source>
</evidence>
<dbReference type="Proteomes" id="UP001209540">
    <property type="component" value="Unassembled WGS sequence"/>
</dbReference>
<reference evidence="2" key="1">
    <citation type="journal article" date="2022" name="IScience">
        <title>Evolution of zygomycete secretomes and the origins of terrestrial fungal ecologies.</title>
        <authorList>
            <person name="Chang Y."/>
            <person name="Wang Y."/>
            <person name="Mondo S."/>
            <person name="Ahrendt S."/>
            <person name="Andreopoulos W."/>
            <person name="Barry K."/>
            <person name="Beard J."/>
            <person name="Benny G.L."/>
            <person name="Blankenship S."/>
            <person name="Bonito G."/>
            <person name="Cuomo C."/>
            <person name="Desiro A."/>
            <person name="Gervers K.A."/>
            <person name="Hundley H."/>
            <person name="Kuo A."/>
            <person name="LaButti K."/>
            <person name="Lang B.F."/>
            <person name="Lipzen A."/>
            <person name="O'Donnell K."/>
            <person name="Pangilinan J."/>
            <person name="Reynolds N."/>
            <person name="Sandor L."/>
            <person name="Smith M.E."/>
            <person name="Tsang A."/>
            <person name="Grigoriev I.V."/>
            <person name="Stajich J.E."/>
            <person name="Spatafora J.W."/>
        </authorList>
    </citation>
    <scope>NUCLEOTIDE SEQUENCE</scope>
    <source>
        <strain evidence="2">RSA 2281</strain>
    </source>
</reference>
<keyword evidence="1" id="KW-1133">Transmembrane helix</keyword>
<feature type="transmembrane region" description="Helical" evidence="1">
    <location>
        <begin position="12"/>
        <end position="31"/>
    </location>
</feature>